<keyword evidence="4" id="KW-0472">Membrane</keyword>
<evidence type="ECO:0000256" key="3">
    <source>
        <dbReference type="SAM" id="MobiDB-lite"/>
    </source>
</evidence>
<dbReference type="GO" id="GO:0005975">
    <property type="term" value="P:carbohydrate metabolic process"/>
    <property type="evidence" value="ECO:0007669"/>
    <property type="project" value="InterPro"/>
</dbReference>
<evidence type="ECO:0000256" key="2">
    <source>
        <dbReference type="ARBA" id="ARBA00022801"/>
    </source>
</evidence>
<keyword evidence="4" id="KW-0812">Transmembrane</keyword>
<evidence type="ECO:0000256" key="4">
    <source>
        <dbReference type="SAM" id="Phobius"/>
    </source>
</evidence>
<evidence type="ECO:0000259" key="5">
    <source>
        <dbReference type="SMART" id="SM00495"/>
    </source>
</evidence>
<accession>A0A516NVD7</accession>
<dbReference type="AlphaFoldDB" id="A0A516NVD7"/>
<dbReference type="SUPFAM" id="SSF81296">
    <property type="entry name" value="E set domains"/>
    <property type="match status" value="1"/>
</dbReference>
<dbReference type="GO" id="GO:0030246">
    <property type="term" value="F:carbohydrate binding"/>
    <property type="evidence" value="ECO:0007669"/>
    <property type="project" value="InterPro"/>
</dbReference>
<dbReference type="CDD" id="cd12214">
    <property type="entry name" value="ChiA1_BD"/>
    <property type="match status" value="1"/>
</dbReference>
<gene>
    <name evidence="6" type="ORF">FOH10_33035</name>
</gene>
<dbReference type="SUPFAM" id="SSF51055">
    <property type="entry name" value="Carbohydrate binding domain"/>
    <property type="match status" value="1"/>
</dbReference>
<dbReference type="Gene3D" id="2.70.50.50">
    <property type="entry name" value="chitin-binding protein cbp21"/>
    <property type="match status" value="1"/>
</dbReference>
<organism evidence="6 7">
    <name type="scientific">Nocardia otitidiscaviarum</name>
    <dbReference type="NCBI Taxonomy" id="1823"/>
    <lineage>
        <taxon>Bacteria</taxon>
        <taxon>Bacillati</taxon>
        <taxon>Actinomycetota</taxon>
        <taxon>Actinomycetes</taxon>
        <taxon>Mycobacteriales</taxon>
        <taxon>Nocardiaceae</taxon>
        <taxon>Nocardia</taxon>
    </lineage>
</organism>
<feature type="domain" description="Chitin-binding type-3" evidence="5">
    <location>
        <begin position="244"/>
        <end position="291"/>
    </location>
</feature>
<dbReference type="PANTHER" id="PTHR34823:SF1">
    <property type="entry name" value="CHITIN-BINDING TYPE-4 DOMAIN-CONTAINING PROTEIN"/>
    <property type="match status" value="1"/>
</dbReference>
<dbReference type="InterPro" id="IPR004302">
    <property type="entry name" value="Cellulose/chitin-bd_N"/>
</dbReference>
<name>A0A516NVD7_9NOCA</name>
<keyword evidence="2" id="KW-0378">Hydrolase</keyword>
<feature type="compositionally biased region" description="Low complexity" evidence="3">
    <location>
        <begin position="192"/>
        <end position="218"/>
    </location>
</feature>
<dbReference type="SMR" id="A0A516NVD7"/>
<dbReference type="PANTHER" id="PTHR34823">
    <property type="entry name" value="GLCNAC-BINDING PROTEIN A"/>
    <property type="match status" value="1"/>
</dbReference>
<dbReference type="Pfam" id="PF03067">
    <property type="entry name" value="LPMO_10"/>
    <property type="match status" value="1"/>
</dbReference>
<dbReference type="GO" id="GO:0004553">
    <property type="term" value="F:hydrolase activity, hydrolyzing O-glycosyl compounds"/>
    <property type="evidence" value="ECO:0007669"/>
    <property type="project" value="InterPro"/>
</dbReference>
<dbReference type="Gene3D" id="2.10.10.20">
    <property type="entry name" value="Carbohydrate-binding module superfamily 5/12"/>
    <property type="match status" value="1"/>
</dbReference>
<proteinExistence type="predicted"/>
<evidence type="ECO:0000313" key="6">
    <source>
        <dbReference type="EMBL" id="QDP82831.1"/>
    </source>
</evidence>
<dbReference type="InterPro" id="IPR003610">
    <property type="entry name" value="CBM5/12"/>
</dbReference>
<dbReference type="KEGG" id="nod:FOH10_33035"/>
<feature type="region of interest" description="Disordered" evidence="3">
    <location>
        <begin position="189"/>
        <end position="248"/>
    </location>
</feature>
<dbReference type="SMART" id="SM00495">
    <property type="entry name" value="ChtBD3"/>
    <property type="match status" value="1"/>
</dbReference>
<dbReference type="InterPro" id="IPR051024">
    <property type="entry name" value="GlcNAc_Chitin_IntDeg"/>
</dbReference>
<sequence>MPASAALLSHKEIQVVRSRVLSTVAALAGITPIVVAIMPAGVAHAHGYVSSPASRQAQCAQGVVSCGDIRYEPQSAEGPKGLRSCSGGVGRFAELDDDDKGWRVHPVGRTVSFTWKVTAPHRTANWEYYIGDTRVGFVDGGNEPPPQTFTHSVDLGDFTGRHRLLAIWNIGDTANAFYSCIDLDINGGGSPTGPTHPTPTTAPNTTAPPTTTPPTTTTPRPPTTTAPPPTTPPHQHPTTDRPTAEPWRQGATYRIGDVVSYNGIPYSCRQAHTVHDPNWTPPNTPALWQRL</sequence>
<protein>
    <submittedName>
        <fullName evidence="6">Cellulose-binding protein</fullName>
    </submittedName>
</protein>
<keyword evidence="1" id="KW-0732">Signal</keyword>
<dbReference type="CDD" id="cd21177">
    <property type="entry name" value="LPMO_AA10"/>
    <property type="match status" value="1"/>
</dbReference>
<dbReference type="InterPro" id="IPR036573">
    <property type="entry name" value="CBM_sf_5/12"/>
</dbReference>
<dbReference type="Proteomes" id="UP000317039">
    <property type="component" value="Chromosome"/>
</dbReference>
<feature type="compositionally biased region" description="Pro residues" evidence="3">
    <location>
        <begin position="219"/>
        <end position="235"/>
    </location>
</feature>
<reference evidence="6 7" key="1">
    <citation type="submission" date="2019-07" db="EMBL/GenBank/DDBJ databases">
        <title>Complete Genome Sequence and Methylome Analysis of Nocardia otitidis-caviarum NEB252.</title>
        <authorList>
            <person name="Fomenkov A."/>
            <person name="Anton B.P."/>
            <person name="Vincze T."/>
            <person name="Roberts R.J."/>
        </authorList>
    </citation>
    <scope>NUCLEOTIDE SEQUENCE [LARGE SCALE GENOMIC DNA]</scope>
    <source>
        <strain evidence="6 7">NEB252</strain>
    </source>
</reference>
<dbReference type="Pfam" id="PF02839">
    <property type="entry name" value="CBM_5_12"/>
    <property type="match status" value="1"/>
</dbReference>
<evidence type="ECO:0000256" key="1">
    <source>
        <dbReference type="ARBA" id="ARBA00022729"/>
    </source>
</evidence>
<evidence type="ECO:0000313" key="7">
    <source>
        <dbReference type="Proteomes" id="UP000317039"/>
    </source>
</evidence>
<keyword evidence="4" id="KW-1133">Transmembrane helix</keyword>
<dbReference type="EMBL" id="CP041695">
    <property type="protein sequence ID" value="QDP82831.1"/>
    <property type="molecule type" value="Genomic_DNA"/>
</dbReference>
<dbReference type="GO" id="GO:0005576">
    <property type="term" value="C:extracellular region"/>
    <property type="evidence" value="ECO:0007669"/>
    <property type="project" value="InterPro"/>
</dbReference>
<dbReference type="InterPro" id="IPR014756">
    <property type="entry name" value="Ig_E-set"/>
</dbReference>
<feature type="transmembrane region" description="Helical" evidence="4">
    <location>
        <begin position="20"/>
        <end position="42"/>
    </location>
</feature>